<feature type="compositionally biased region" description="Pro residues" evidence="1">
    <location>
        <begin position="653"/>
        <end position="670"/>
    </location>
</feature>
<reference evidence="2 3" key="1">
    <citation type="submission" date="2019-01" db="EMBL/GenBank/DDBJ databases">
        <title>Draft genome sequence of Psathyrella aberdarensis IHI B618.</title>
        <authorList>
            <person name="Buettner E."/>
            <person name="Kellner H."/>
        </authorList>
    </citation>
    <scope>NUCLEOTIDE SEQUENCE [LARGE SCALE GENOMIC DNA]</scope>
    <source>
        <strain evidence="2 3">IHI B618</strain>
    </source>
</reference>
<feature type="compositionally biased region" description="Low complexity" evidence="1">
    <location>
        <begin position="278"/>
        <end position="289"/>
    </location>
</feature>
<feature type="region of interest" description="Disordered" evidence="1">
    <location>
        <begin position="242"/>
        <end position="300"/>
    </location>
</feature>
<dbReference type="STRING" id="2316362.A0A4V1Q5F4"/>
<feature type="compositionally biased region" description="Polar residues" evidence="1">
    <location>
        <begin position="313"/>
        <end position="322"/>
    </location>
</feature>
<evidence type="ECO:0000313" key="2">
    <source>
        <dbReference type="EMBL" id="RXW25398.1"/>
    </source>
</evidence>
<feature type="region of interest" description="Disordered" evidence="1">
    <location>
        <begin position="575"/>
        <end position="805"/>
    </location>
</feature>
<feature type="region of interest" description="Disordered" evidence="1">
    <location>
        <begin position="836"/>
        <end position="873"/>
    </location>
</feature>
<gene>
    <name evidence="2" type="ORF">EST38_g454</name>
</gene>
<feature type="region of interest" description="Disordered" evidence="1">
    <location>
        <begin position="914"/>
        <end position="970"/>
    </location>
</feature>
<dbReference type="Gene3D" id="1.10.20.10">
    <property type="entry name" value="Histone, subunit A"/>
    <property type="match status" value="1"/>
</dbReference>
<dbReference type="InterPro" id="IPR009072">
    <property type="entry name" value="Histone-fold"/>
</dbReference>
<feature type="region of interest" description="Disordered" evidence="1">
    <location>
        <begin position="313"/>
        <end position="340"/>
    </location>
</feature>
<evidence type="ECO:0000313" key="3">
    <source>
        <dbReference type="Proteomes" id="UP000290288"/>
    </source>
</evidence>
<keyword evidence="3" id="KW-1185">Reference proteome</keyword>
<dbReference type="OrthoDB" id="5382203at2759"/>
<protein>
    <submittedName>
        <fullName evidence="2">Uncharacterized protein</fullName>
    </submittedName>
</protein>
<comment type="caution">
    <text evidence="2">The sequence shown here is derived from an EMBL/GenBank/DDBJ whole genome shotgun (WGS) entry which is preliminary data.</text>
</comment>
<dbReference type="GO" id="GO:0046982">
    <property type="term" value="F:protein heterodimerization activity"/>
    <property type="evidence" value="ECO:0007669"/>
    <property type="project" value="InterPro"/>
</dbReference>
<feature type="region of interest" description="Disordered" evidence="1">
    <location>
        <begin position="384"/>
        <end position="563"/>
    </location>
</feature>
<evidence type="ECO:0000256" key="1">
    <source>
        <dbReference type="SAM" id="MobiDB-lite"/>
    </source>
</evidence>
<feature type="compositionally biased region" description="Pro residues" evidence="1">
    <location>
        <begin position="759"/>
        <end position="777"/>
    </location>
</feature>
<accession>A0A4V1Q5F4</accession>
<organism evidence="2 3">
    <name type="scientific">Candolleomyces aberdarensis</name>
    <dbReference type="NCBI Taxonomy" id="2316362"/>
    <lineage>
        <taxon>Eukaryota</taxon>
        <taxon>Fungi</taxon>
        <taxon>Dikarya</taxon>
        <taxon>Basidiomycota</taxon>
        <taxon>Agaricomycotina</taxon>
        <taxon>Agaricomycetes</taxon>
        <taxon>Agaricomycetidae</taxon>
        <taxon>Agaricales</taxon>
        <taxon>Agaricineae</taxon>
        <taxon>Psathyrellaceae</taxon>
        <taxon>Candolleomyces</taxon>
    </lineage>
</organism>
<feature type="compositionally biased region" description="Polar residues" evidence="1">
    <location>
        <begin position="439"/>
        <end position="470"/>
    </location>
</feature>
<name>A0A4V1Q5F4_9AGAR</name>
<sequence>MPGLVEANGPNYISQHSADVILSDVRPFKLKTDALRAINVFLDEILYDILNSSNSLVPDRLRASLLGLLPTSLGKEALLEAEVELRAYWERTAPAGIVPSAEDDRATFHLPFAFELLRNKCEAYSTLNESEEDPSVEGIIIERFARFGASPPKAALVAPAALYLTAILEAICEHVLSNVGRVAARDSSRTSATVNDLFTALCEDASIYGYFRTLKGASLSLPPQLNHLPGIASTVYDQIEHLSKAPSPSRRSKSFTRNDRGGGSISRTSTPHQDPVASSLSRQSSESSSVAGHGHPARSSFEKARAMRMFTNSKQSVDQDSQSGHRKTTSTHSEHSRHTQFDDEMDHIGDAAMLQEFDDLMRSASTMKMSLTPDRLKTMEVYKQEKGQRGNRRIAPLVLDSEPDVPSSLTTKSPLRHVDSIVEDDEEGSSPKQRVARPQQPSVTTASQTPAMPPSNRSRSISTSGMQQPMTRKPLRTPPPNVPSAFPGRMQTLSNSASNPNISYTRTAQASSHPNSGAPVRKSTRQRNRESLDLDDIMNGSDDEELALAPPVPAPAKRTPKVSSTTRELMDFLAEGPPDAAPRNGPMMEYSASTASLDKPKGNRLQRMISKLNIGNEKPKPPLESPVKGSHYRPIGGLQSPPGAPFSPLANRPIPPRPPRPPQPISPPSSPSQVSLVEEPPKALPPRKYPAPQDHHHVSNVPPAAHPPSPSRPSQQQQASRSNSKEIPPSPKIVHHVNGNGIPKQLHSKPPIPDIQAHPLPPPAVPPPIRKPVPNPIPTDTKETPIPTRPAENLAPAPTSIASEADLRDLQRRFANATSADECRLIFDMFLTRSGVKPTLTSTSPSSKGLERRAPYPSPSPSLIKQAPRSTTPVDDITALETSVVELLLGESGAGGGGRRSPVSAAAAAVVAPMTPPMPQQQPQSRSPSPPKPRRLPQVPKPEPQAVPVTVNGQQQQVGVPVQREKEQEKATIPITTTWKNTAEFPTHASSSTLIPA</sequence>
<feature type="compositionally biased region" description="Acidic residues" evidence="1">
    <location>
        <begin position="533"/>
        <end position="546"/>
    </location>
</feature>
<proteinExistence type="predicted"/>
<feature type="compositionally biased region" description="Low complexity" evidence="1">
    <location>
        <begin position="712"/>
        <end position="722"/>
    </location>
</feature>
<feature type="compositionally biased region" description="Low complexity" evidence="1">
    <location>
        <begin position="838"/>
        <end position="847"/>
    </location>
</feature>
<dbReference type="AlphaFoldDB" id="A0A4V1Q5F4"/>
<feature type="compositionally biased region" description="Low complexity" evidence="1">
    <location>
        <begin position="947"/>
        <end position="962"/>
    </location>
</feature>
<dbReference type="Proteomes" id="UP000290288">
    <property type="component" value="Unassembled WGS sequence"/>
</dbReference>
<feature type="compositionally biased region" description="Polar residues" evidence="1">
    <location>
        <begin position="491"/>
        <end position="515"/>
    </location>
</feature>
<dbReference type="EMBL" id="SDEE01000005">
    <property type="protein sequence ID" value="RXW25398.1"/>
    <property type="molecule type" value="Genomic_DNA"/>
</dbReference>